<dbReference type="InterPro" id="IPR011990">
    <property type="entry name" value="TPR-like_helical_dom_sf"/>
</dbReference>
<dbReference type="Gene3D" id="1.25.40.10">
    <property type="entry name" value="Tetratricopeptide repeat domain"/>
    <property type="match status" value="1"/>
</dbReference>
<reference evidence="1" key="1">
    <citation type="submission" date="2023-08" db="EMBL/GenBank/DDBJ databases">
        <title>Pelteobagrus vachellii genome.</title>
        <authorList>
            <person name="Liu H."/>
        </authorList>
    </citation>
    <scope>NUCLEOTIDE SEQUENCE</scope>
    <source>
        <strain evidence="1">PRFRI_2022a</strain>
        <tissue evidence="1">Muscle</tissue>
    </source>
</reference>
<dbReference type="Proteomes" id="UP001187315">
    <property type="component" value="Unassembled WGS sequence"/>
</dbReference>
<comment type="caution">
    <text evidence="1">The sequence shown here is derived from an EMBL/GenBank/DDBJ whole genome shotgun (WGS) entry which is preliminary data.</text>
</comment>
<evidence type="ECO:0000313" key="1">
    <source>
        <dbReference type="EMBL" id="KAK2861008.1"/>
    </source>
</evidence>
<dbReference type="SUPFAM" id="SSF48452">
    <property type="entry name" value="TPR-like"/>
    <property type="match status" value="1"/>
</dbReference>
<sequence>MSQLSATVQQIQSPSTHAKKLLPVFAKAKCYLQPRDEETMYSLEILGLNQCEDISAEEIESKKIETEKDFYRGGKVTWMNFWLVEKKHVGEMIQRDAYHEVTKILKNSIKWSSDQLPVKCINIFHHAGSGGSTVARQVLWNQREELRCAVVKPSNSVSTVSIHALMLREFEEKDSEKCLPVLLLVEDCDNEYLEELKHELETAINTKKIAYGMPCFILLCCKRSPDSEKMSKALPLMSVSVTHKLSQKEKEAFAKKQDVLKKQFKAEYILTFVLMCNEFKCEYVKEFVQHVLQDINHASVDTQLILYVALLNTYVENSFISQSHCECYLNVQLSLYGERFRRHIFEQSLSEQAKLVFIHSKDDTTHINSVKIIHQLVAKEILHQLLGDKQQSELALELLSNDVLFNHKFGYVEYKKFLRELFIRRYKISRGDKSDTLFSPLIEHVRQNEKAENATKLLHEAYKRFDKDAFFAQQLARLFYWQEKFDEAEQWAVTAANKMPNNSYILDTKGQVYKKWFKTKSSELEMTPQKTPECTADAIETAVKAIDCFEICQRVAVKETETMNNSGFFGVVDVGCSLLELISSVDVFSSKHDGHAELQKYLCTDHIPKEVKGPWEPFHNKLKHLQPIMHKALEWISEELSYFQPNLYTDEDETSKTSDLTKRCPKNWLATKSSVYGKFFCEVSPSNQQFNVDQMTDFSKRMAISQLGGGNFTTIFSILKQKNKDQVQTLEKIISLYPKSKDQVDCANYIASHFALSAISPTSSKLAVLKDLQKLSRSFVQEKAKCLQNASALFLCTLLSWPEKFDSDQEKEDKYKTIRTAVIMLQQNYKNQMKDIPARRRRIYTHFYLGHGSGYEKFVHKNKIEKIKQFSSVSERRQKWIEGELWKTPEIVQELKRVNGWTEDGSVYLEGPKMERFSLHPLNERSVPAGNENVTFYLGFTFRGPVACDITIRKSAKV</sequence>
<protein>
    <recommendedName>
        <fullName evidence="3">Sterile alpha motif domain-containing protein 9-like</fullName>
    </recommendedName>
</protein>
<evidence type="ECO:0008006" key="3">
    <source>
        <dbReference type="Google" id="ProtNLM"/>
    </source>
</evidence>
<proteinExistence type="predicted"/>
<evidence type="ECO:0000313" key="2">
    <source>
        <dbReference type="Proteomes" id="UP001187315"/>
    </source>
</evidence>
<dbReference type="AlphaFoldDB" id="A0AA88NRB5"/>
<accession>A0AA88NRB5</accession>
<name>A0AA88NRB5_TACVA</name>
<dbReference type="PANTHER" id="PTHR16155">
    <property type="entry name" value="DED DOMAIN-CONTAINING PROTEIN"/>
    <property type="match status" value="1"/>
</dbReference>
<dbReference type="GO" id="GO:0005737">
    <property type="term" value="C:cytoplasm"/>
    <property type="evidence" value="ECO:0007669"/>
    <property type="project" value="TreeGrafter"/>
</dbReference>
<organism evidence="1 2">
    <name type="scientific">Tachysurus vachellii</name>
    <name type="common">Darkbarbel catfish</name>
    <name type="synonym">Pelteobagrus vachellii</name>
    <dbReference type="NCBI Taxonomy" id="175792"/>
    <lineage>
        <taxon>Eukaryota</taxon>
        <taxon>Metazoa</taxon>
        <taxon>Chordata</taxon>
        <taxon>Craniata</taxon>
        <taxon>Vertebrata</taxon>
        <taxon>Euteleostomi</taxon>
        <taxon>Actinopterygii</taxon>
        <taxon>Neopterygii</taxon>
        <taxon>Teleostei</taxon>
        <taxon>Ostariophysi</taxon>
        <taxon>Siluriformes</taxon>
        <taxon>Bagridae</taxon>
        <taxon>Tachysurus</taxon>
    </lineage>
</organism>
<gene>
    <name evidence="1" type="ORF">Q7C36_005174</name>
</gene>
<keyword evidence="2" id="KW-1185">Reference proteome</keyword>
<dbReference type="PANTHER" id="PTHR16155:SF3">
    <property type="entry name" value="STERILE ALPHA MOTIF DOMAIN-CONTAINING PROTEIN 9-LIKE"/>
    <property type="match status" value="1"/>
</dbReference>
<dbReference type="EMBL" id="JAVHJS010000004">
    <property type="protein sequence ID" value="KAK2861008.1"/>
    <property type="molecule type" value="Genomic_DNA"/>
</dbReference>